<keyword evidence="3" id="KW-0677">Repeat</keyword>
<feature type="compositionally biased region" description="Gly residues" evidence="7">
    <location>
        <begin position="13"/>
        <end position="23"/>
    </location>
</feature>
<dbReference type="AlphaFoldDB" id="A0A6A5XIF1"/>
<evidence type="ECO:0000256" key="7">
    <source>
        <dbReference type="SAM" id="MobiDB-lite"/>
    </source>
</evidence>
<reference evidence="9" key="1">
    <citation type="journal article" date="2020" name="Stud. Mycol.">
        <title>101 Dothideomycetes genomes: a test case for predicting lifestyles and emergence of pathogens.</title>
        <authorList>
            <person name="Haridas S."/>
            <person name="Albert R."/>
            <person name="Binder M."/>
            <person name="Bloem J."/>
            <person name="Labutti K."/>
            <person name="Salamov A."/>
            <person name="Andreopoulos B."/>
            <person name="Baker S."/>
            <person name="Barry K."/>
            <person name="Bills G."/>
            <person name="Bluhm B."/>
            <person name="Cannon C."/>
            <person name="Castanera R."/>
            <person name="Culley D."/>
            <person name="Daum C."/>
            <person name="Ezra D."/>
            <person name="Gonzalez J."/>
            <person name="Henrissat B."/>
            <person name="Kuo A."/>
            <person name="Liang C."/>
            <person name="Lipzen A."/>
            <person name="Lutzoni F."/>
            <person name="Magnuson J."/>
            <person name="Mondo S."/>
            <person name="Nolan M."/>
            <person name="Ohm R."/>
            <person name="Pangilinan J."/>
            <person name="Park H.-J."/>
            <person name="Ramirez L."/>
            <person name="Alfaro M."/>
            <person name="Sun H."/>
            <person name="Tritt A."/>
            <person name="Yoshinaga Y."/>
            <person name="Zwiers L.-H."/>
            <person name="Turgeon B."/>
            <person name="Goodwin S."/>
            <person name="Spatafora J."/>
            <person name="Crous P."/>
            <person name="Grigoriev I."/>
        </authorList>
    </citation>
    <scope>NUCLEOTIDE SEQUENCE</scope>
    <source>
        <strain evidence="9">CBS 175.79</strain>
    </source>
</reference>
<dbReference type="PRINTS" id="PR00320">
    <property type="entry name" value="GPROTEINBRPT"/>
</dbReference>
<accession>A0A6A5XIF1</accession>
<dbReference type="OrthoDB" id="727118at2759"/>
<dbReference type="GeneID" id="54279828"/>
<organism evidence="9 10">
    <name type="scientific">Aaosphaeria arxii CBS 175.79</name>
    <dbReference type="NCBI Taxonomy" id="1450172"/>
    <lineage>
        <taxon>Eukaryota</taxon>
        <taxon>Fungi</taxon>
        <taxon>Dikarya</taxon>
        <taxon>Ascomycota</taxon>
        <taxon>Pezizomycotina</taxon>
        <taxon>Dothideomycetes</taxon>
        <taxon>Pleosporomycetidae</taxon>
        <taxon>Pleosporales</taxon>
        <taxon>Pleosporales incertae sedis</taxon>
        <taxon>Aaosphaeria</taxon>
    </lineage>
</organism>
<feature type="compositionally biased region" description="Polar residues" evidence="7">
    <location>
        <begin position="705"/>
        <end position="714"/>
    </location>
</feature>
<gene>
    <name evidence="9" type="ORF">BU24DRAFT_254342</name>
</gene>
<dbReference type="RefSeq" id="XP_033380899.1">
    <property type="nucleotide sequence ID" value="XM_033522431.1"/>
</dbReference>
<feature type="compositionally biased region" description="Polar residues" evidence="7">
    <location>
        <begin position="612"/>
        <end position="621"/>
    </location>
</feature>
<feature type="region of interest" description="Disordered" evidence="7">
    <location>
        <begin position="310"/>
        <end position="336"/>
    </location>
</feature>
<dbReference type="SMART" id="SM00320">
    <property type="entry name" value="WD40"/>
    <property type="match status" value="7"/>
</dbReference>
<dbReference type="Pfam" id="PF00400">
    <property type="entry name" value="WD40"/>
    <property type="match status" value="4"/>
</dbReference>
<feature type="region of interest" description="Disordered" evidence="7">
    <location>
        <begin position="93"/>
        <end position="153"/>
    </location>
</feature>
<dbReference type="PROSITE" id="PS50294">
    <property type="entry name" value="WD_REPEATS_REGION"/>
    <property type="match status" value="1"/>
</dbReference>
<feature type="compositionally biased region" description="Basic and acidic residues" evidence="7">
    <location>
        <begin position="310"/>
        <end position="322"/>
    </location>
</feature>
<dbReference type="CDD" id="cd00200">
    <property type="entry name" value="WD40"/>
    <property type="match status" value="1"/>
</dbReference>
<dbReference type="InterPro" id="IPR036322">
    <property type="entry name" value="WD40_repeat_dom_sf"/>
</dbReference>
<feature type="repeat" description="WD" evidence="6">
    <location>
        <begin position="762"/>
        <end position="803"/>
    </location>
</feature>
<feature type="compositionally biased region" description="Basic and acidic residues" evidence="7">
    <location>
        <begin position="110"/>
        <end position="126"/>
    </location>
</feature>
<feature type="compositionally biased region" description="Low complexity" evidence="7">
    <location>
        <begin position="240"/>
        <end position="253"/>
    </location>
</feature>
<feature type="compositionally biased region" description="Polar residues" evidence="7">
    <location>
        <begin position="209"/>
        <end position="233"/>
    </location>
</feature>
<keyword evidence="4" id="KW-0112">Calmodulin-binding</keyword>
<proteinExistence type="inferred from homology"/>
<feature type="region of interest" description="Disordered" evidence="7">
    <location>
        <begin position="589"/>
        <end position="621"/>
    </location>
</feature>
<dbReference type="SUPFAM" id="SSF50978">
    <property type="entry name" value="WD40 repeat-like"/>
    <property type="match status" value="1"/>
</dbReference>
<feature type="domain" description="Striatin N-terminal" evidence="8">
    <location>
        <begin position="29"/>
        <end position="178"/>
    </location>
</feature>
<feature type="repeat" description="WD" evidence="6">
    <location>
        <begin position="815"/>
        <end position="841"/>
    </location>
</feature>
<dbReference type="PROSITE" id="PS50082">
    <property type="entry name" value="WD_REPEATS_2"/>
    <property type="match status" value="3"/>
</dbReference>
<evidence type="ECO:0000256" key="2">
    <source>
        <dbReference type="ARBA" id="ARBA00022574"/>
    </source>
</evidence>
<feature type="region of interest" description="Disordered" evidence="7">
    <location>
        <begin position="1"/>
        <end position="26"/>
    </location>
</feature>
<evidence type="ECO:0000256" key="4">
    <source>
        <dbReference type="ARBA" id="ARBA00022860"/>
    </source>
</evidence>
<dbReference type="Gene3D" id="1.20.5.300">
    <property type="match status" value="1"/>
</dbReference>
<feature type="region of interest" description="Disordered" evidence="7">
    <location>
        <begin position="705"/>
        <end position="738"/>
    </location>
</feature>
<dbReference type="InterPro" id="IPR001680">
    <property type="entry name" value="WD40_rpt"/>
</dbReference>
<dbReference type="InterPro" id="IPR015943">
    <property type="entry name" value="WD40/YVTN_repeat-like_dom_sf"/>
</dbReference>
<dbReference type="PANTHER" id="PTHR15653">
    <property type="entry name" value="STRIATIN"/>
    <property type="match status" value="1"/>
</dbReference>
<evidence type="ECO:0000259" key="8">
    <source>
        <dbReference type="Pfam" id="PF08232"/>
    </source>
</evidence>
<dbReference type="InterPro" id="IPR013258">
    <property type="entry name" value="Striatin_N"/>
</dbReference>
<feature type="region of interest" description="Disordered" evidence="7">
    <location>
        <begin position="209"/>
        <end position="295"/>
    </location>
</feature>
<sequence length="841" mass="90828">MAWQSPSAMNAGGAPGGGDGSGATGTEYTLQGVMRFLQLEWHNHERARNAWDIERAEMKAKIAKQEGEVRSAKKLNDQLNKHIRMLEQALLNERNKNKAPASGGDAQSPGEDKKDSKGKAVSRADVKSAMGKHHNSFLDVEPENAERADAERDSLREKSKLYLTQCVKEITYLLTPPQSAPAQSGLHAMSNGSGFLNHGDAPMEEMYLQHQQRMQRQLPTGPNTQSHQANMSNLPDLGLQHQPHPSHQAPQMQRENVTQQSLPSHSGAPTDFLSQQQQNQHQQQSQQQPPQQNFTAVPDEQVERVTHAYDNHGRPIAPREEAPQTGQVTTDDSESWNFEEPINEVPLEAPQRRLDVETFPDASKIPSKSPPRKPKHDRKSSFGSKPPRRLSEEGLEIRELKLGQNQHSDPQNFKVRFALRGHLDVVRSVIFTGGGSPSEPEICTAGDDGLIKRWIIPASYASQHSMSNDLDISPYWSHRGHDGVVTSLAACPSSASFATGGRVSGDGWIFSGGQDATVRVWERGRVDPKATLEGHTDAVWTVCVLPTNSANVFGSDSSHYGGPDRILLASGSADGTIKIWAVSAPPQLISPQSGSRRGVGGSRRHSVTSGSNFPSSPQPSVATTTPFHYTLIHTIERATHSSPTCITPLSPTGENFVVSFSDATILLYDTRTGEEIIGMASGETYDGTPATGITSVVATSVSIGAEGTTGTDSNRGADEEGVVHGPTGSSSGGGVEGHVISGHEDKLIRFYDANSGQCTYSMLAHPAAISSLSLSKDGREAVSAGHDASIRFWSLEKRICTQEITAHRIMRGEGVCSVVWSQDGRLVVSAGGDGVVKVFSR</sequence>
<dbReference type="InterPro" id="IPR020472">
    <property type="entry name" value="WD40_PAC1"/>
</dbReference>
<dbReference type="PANTHER" id="PTHR15653:SF0">
    <property type="entry name" value="CONNECTOR OF KINASE TO AP-1, ISOFORM E"/>
    <property type="match status" value="1"/>
</dbReference>
<evidence type="ECO:0000256" key="1">
    <source>
        <dbReference type="ARBA" id="ARBA00009616"/>
    </source>
</evidence>
<keyword evidence="2 6" id="KW-0853">WD repeat</keyword>
<dbReference type="EMBL" id="ML978072">
    <property type="protein sequence ID" value="KAF2012560.1"/>
    <property type="molecule type" value="Genomic_DNA"/>
</dbReference>
<dbReference type="Proteomes" id="UP000799778">
    <property type="component" value="Unassembled WGS sequence"/>
</dbReference>
<evidence type="ECO:0000256" key="3">
    <source>
        <dbReference type="ARBA" id="ARBA00022737"/>
    </source>
</evidence>
<comment type="similarity">
    <text evidence="1">Belongs to the WD repeat striatin family.</text>
</comment>
<keyword evidence="5" id="KW-0175">Coiled coil</keyword>
<dbReference type="Gene3D" id="2.130.10.10">
    <property type="entry name" value="YVTN repeat-like/Quinoprotein amine dehydrogenase"/>
    <property type="match status" value="2"/>
</dbReference>
<feature type="compositionally biased region" description="Polar residues" evidence="7">
    <location>
        <begin position="254"/>
        <end position="264"/>
    </location>
</feature>
<feature type="repeat" description="WD" evidence="6">
    <location>
        <begin position="563"/>
        <end position="590"/>
    </location>
</feature>
<dbReference type="GO" id="GO:0005516">
    <property type="term" value="F:calmodulin binding"/>
    <property type="evidence" value="ECO:0007669"/>
    <property type="project" value="UniProtKB-KW"/>
</dbReference>
<evidence type="ECO:0000256" key="6">
    <source>
        <dbReference type="PROSITE-ProRule" id="PRU00221"/>
    </source>
</evidence>
<evidence type="ECO:0000313" key="9">
    <source>
        <dbReference type="EMBL" id="KAF2012560.1"/>
    </source>
</evidence>
<keyword evidence="10" id="KW-1185">Reference proteome</keyword>
<evidence type="ECO:0000256" key="5">
    <source>
        <dbReference type="ARBA" id="ARBA00023054"/>
    </source>
</evidence>
<feature type="compositionally biased region" description="Low complexity" evidence="7">
    <location>
        <begin position="274"/>
        <end position="293"/>
    </location>
</feature>
<dbReference type="Pfam" id="PF08232">
    <property type="entry name" value="Striatin"/>
    <property type="match status" value="1"/>
</dbReference>
<name>A0A6A5XIF1_9PLEO</name>
<protein>
    <submittedName>
        <fullName evidence="9">WD40 repeat-like protein</fullName>
    </submittedName>
</protein>
<evidence type="ECO:0000313" key="10">
    <source>
        <dbReference type="Proteomes" id="UP000799778"/>
    </source>
</evidence>
<feature type="region of interest" description="Disordered" evidence="7">
    <location>
        <begin position="358"/>
        <end position="391"/>
    </location>
</feature>
<feature type="compositionally biased region" description="Basic and acidic residues" evidence="7">
    <location>
        <begin position="144"/>
        <end position="153"/>
    </location>
</feature>
<dbReference type="InterPro" id="IPR051488">
    <property type="entry name" value="WD_repeat_striatin"/>
</dbReference>